<accession>A0AAV7LRS4</accession>
<evidence type="ECO:0000256" key="1">
    <source>
        <dbReference type="SAM" id="MobiDB-lite"/>
    </source>
</evidence>
<proteinExistence type="predicted"/>
<organism evidence="2 3">
    <name type="scientific">Pleurodeles waltl</name>
    <name type="common">Iberian ribbed newt</name>
    <dbReference type="NCBI Taxonomy" id="8319"/>
    <lineage>
        <taxon>Eukaryota</taxon>
        <taxon>Metazoa</taxon>
        <taxon>Chordata</taxon>
        <taxon>Craniata</taxon>
        <taxon>Vertebrata</taxon>
        <taxon>Euteleostomi</taxon>
        <taxon>Amphibia</taxon>
        <taxon>Batrachia</taxon>
        <taxon>Caudata</taxon>
        <taxon>Salamandroidea</taxon>
        <taxon>Salamandridae</taxon>
        <taxon>Pleurodelinae</taxon>
        <taxon>Pleurodeles</taxon>
    </lineage>
</organism>
<protein>
    <submittedName>
        <fullName evidence="2">Uncharacterized protein</fullName>
    </submittedName>
</protein>
<feature type="region of interest" description="Disordered" evidence="1">
    <location>
        <begin position="1"/>
        <end position="106"/>
    </location>
</feature>
<evidence type="ECO:0000313" key="2">
    <source>
        <dbReference type="EMBL" id="KAJ1092193.1"/>
    </source>
</evidence>
<gene>
    <name evidence="2" type="ORF">NDU88_005305</name>
</gene>
<dbReference type="EMBL" id="JANPWB010000015">
    <property type="protein sequence ID" value="KAJ1092193.1"/>
    <property type="molecule type" value="Genomic_DNA"/>
</dbReference>
<sequence>MKAVPISTLGHPGLSDRRVRRPPGTGRSAHERGSGWSAPQNPAGSSFGRERVRDDRGPSAGPGVAGPRPGLLARAEGGGRSGRTGRAAAGRPLTPAAFTRLGRRPV</sequence>
<evidence type="ECO:0000313" key="3">
    <source>
        <dbReference type="Proteomes" id="UP001066276"/>
    </source>
</evidence>
<feature type="compositionally biased region" description="Basic and acidic residues" evidence="1">
    <location>
        <begin position="48"/>
        <end position="57"/>
    </location>
</feature>
<keyword evidence="3" id="KW-1185">Reference proteome</keyword>
<dbReference type="Proteomes" id="UP001066276">
    <property type="component" value="Chromosome 11"/>
</dbReference>
<name>A0AAV7LRS4_PLEWA</name>
<comment type="caution">
    <text evidence="2">The sequence shown here is derived from an EMBL/GenBank/DDBJ whole genome shotgun (WGS) entry which is preliminary data.</text>
</comment>
<dbReference type="AlphaFoldDB" id="A0AAV7LRS4"/>
<reference evidence="2" key="1">
    <citation type="journal article" date="2022" name="bioRxiv">
        <title>Sequencing and chromosome-scale assembly of the giantPleurodeles waltlgenome.</title>
        <authorList>
            <person name="Brown T."/>
            <person name="Elewa A."/>
            <person name="Iarovenko S."/>
            <person name="Subramanian E."/>
            <person name="Araus A.J."/>
            <person name="Petzold A."/>
            <person name="Susuki M."/>
            <person name="Suzuki K.-i.T."/>
            <person name="Hayashi T."/>
            <person name="Toyoda A."/>
            <person name="Oliveira C."/>
            <person name="Osipova E."/>
            <person name="Leigh N.D."/>
            <person name="Simon A."/>
            <person name="Yun M.H."/>
        </authorList>
    </citation>
    <scope>NUCLEOTIDE SEQUENCE</scope>
    <source>
        <strain evidence="2">20211129_DDA</strain>
        <tissue evidence="2">Liver</tissue>
    </source>
</reference>